<dbReference type="AlphaFoldDB" id="A0A9P7MYT8"/>
<evidence type="ECO:0000313" key="2">
    <source>
        <dbReference type="EMBL" id="KAG5974634.1"/>
    </source>
</evidence>
<keyword evidence="3" id="KW-1185">Reference proteome</keyword>
<dbReference type="EMBL" id="SRPS01000029">
    <property type="protein sequence ID" value="KAG5974634.1"/>
    <property type="molecule type" value="Genomic_DNA"/>
</dbReference>
<dbReference type="Proteomes" id="UP000784919">
    <property type="component" value="Unassembled WGS sequence"/>
</dbReference>
<evidence type="ECO:0000313" key="3">
    <source>
        <dbReference type="Proteomes" id="UP000742024"/>
    </source>
</evidence>
<dbReference type="Proteomes" id="UP000742024">
    <property type="component" value="Unassembled WGS sequence"/>
</dbReference>
<sequence length="74" mass="8462">MTSYREGGVEPKFTVNTLRHAAADTGDELKLKTRDLYNLLNANKRQKLQGKTTAELLLEQFEEDDVIHVIETDE</sequence>
<proteinExistence type="predicted"/>
<comment type="caution">
    <text evidence="2">The sequence shown here is derived from an EMBL/GenBank/DDBJ whole genome shotgun (WGS) entry which is preliminary data.</text>
</comment>
<reference evidence="2 3" key="1">
    <citation type="journal article" date="2020" name="bioRxiv">
        <title>Whole genome comparisons of ergot fungi reveals the divergence and evolution of species within the genus Claviceps are the result of varying mechanisms driving genome evolution and host range expansion.</title>
        <authorList>
            <person name="Wyka S.A."/>
            <person name="Mondo S.J."/>
            <person name="Liu M."/>
            <person name="Dettman J."/>
            <person name="Nalam V."/>
            <person name="Broders K.D."/>
        </authorList>
    </citation>
    <scope>NUCLEOTIDE SEQUENCE</scope>
    <source>
        <strain evidence="2">CCC 1102</strain>
        <strain evidence="1 3">LM583</strain>
    </source>
</reference>
<evidence type="ECO:0000313" key="4">
    <source>
        <dbReference type="Proteomes" id="UP000784919"/>
    </source>
</evidence>
<protein>
    <submittedName>
        <fullName evidence="2">Uncharacterized protein</fullName>
    </submittedName>
</protein>
<dbReference type="EMBL" id="SRPR01000086">
    <property type="protein sequence ID" value="KAG5961082.1"/>
    <property type="molecule type" value="Genomic_DNA"/>
</dbReference>
<gene>
    <name evidence="2" type="ORF">E4U56_004444</name>
    <name evidence="1" type="ORF">E4U57_007847</name>
</gene>
<name>A0A9P7MYT8_9HYPO</name>
<organism evidence="2 4">
    <name type="scientific">Claviceps arundinis</name>
    <dbReference type="NCBI Taxonomy" id="1623583"/>
    <lineage>
        <taxon>Eukaryota</taxon>
        <taxon>Fungi</taxon>
        <taxon>Dikarya</taxon>
        <taxon>Ascomycota</taxon>
        <taxon>Pezizomycotina</taxon>
        <taxon>Sordariomycetes</taxon>
        <taxon>Hypocreomycetidae</taxon>
        <taxon>Hypocreales</taxon>
        <taxon>Clavicipitaceae</taxon>
        <taxon>Claviceps</taxon>
    </lineage>
</organism>
<evidence type="ECO:0000313" key="1">
    <source>
        <dbReference type="EMBL" id="KAG5961082.1"/>
    </source>
</evidence>
<accession>A0A9P7MYT8</accession>
<dbReference type="OrthoDB" id="4958100at2759"/>